<evidence type="ECO:0000313" key="2">
    <source>
        <dbReference type="Proteomes" id="UP000828390"/>
    </source>
</evidence>
<keyword evidence="2" id="KW-1185">Reference proteome</keyword>
<comment type="caution">
    <text evidence="1">The sequence shown here is derived from an EMBL/GenBank/DDBJ whole genome shotgun (WGS) entry which is preliminary data.</text>
</comment>
<name>A0A9D4I9L8_DREPO</name>
<proteinExistence type="predicted"/>
<reference evidence="1" key="1">
    <citation type="journal article" date="2019" name="bioRxiv">
        <title>The Genome of the Zebra Mussel, Dreissena polymorpha: A Resource for Invasive Species Research.</title>
        <authorList>
            <person name="McCartney M.A."/>
            <person name="Auch B."/>
            <person name="Kono T."/>
            <person name="Mallez S."/>
            <person name="Zhang Y."/>
            <person name="Obille A."/>
            <person name="Becker A."/>
            <person name="Abrahante J.E."/>
            <person name="Garbe J."/>
            <person name="Badalamenti J.P."/>
            <person name="Herman A."/>
            <person name="Mangelson H."/>
            <person name="Liachko I."/>
            <person name="Sullivan S."/>
            <person name="Sone E.D."/>
            <person name="Koren S."/>
            <person name="Silverstein K.A.T."/>
            <person name="Beckman K.B."/>
            <person name="Gohl D.M."/>
        </authorList>
    </citation>
    <scope>NUCLEOTIDE SEQUENCE</scope>
    <source>
        <strain evidence="1">Duluth1</strain>
        <tissue evidence="1">Whole animal</tissue>
    </source>
</reference>
<dbReference type="Proteomes" id="UP000828390">
    <property type="component" value="Unassembled WGS sequence"/>
</dbReference>
<organism evidence="1 2">
    <name type="scientific">Dreissena polymorpha</name>
    <name type="common">Zebra mussel</name>
    <name type="synonym">Mytilus polymorpha</name>
    <dbReference type="NCBI Taxonomy" id="45954"/>
    <lineage>
        <taxon>Eukaryota</taxon>
        <taxon>Metazoa</taxon>
        <taxon>Spiralia</taxon>
        <taxon>Lophotrochozoa</taxon>
        <taxon>Mollusca</taxon>
        <taxon>Bivalvia</taxon>
        <taxon>Autobranchia</taxon>
        <taxon>Heteroconchia</taxon>
        <taxon>Euheterodonta</taxon>
        <taxon>Imparidentia</taxon>
        <taxon>Neoheterodontei</taxon>
        <taxon>Myida</taxon>
        <taxon>Dreissenoidea</taxon>
        <taxon>Dreissenidae</taxon>
        <taxon>Dreissena</taxon>
    </lineage>
</organism>
<gene>
    <name evidence="1" type="ORF">DPMN_188082</name>
</gene>
<dbReference type="AlphaFoldDB" id="A0A9D4I9L8"/>
<sequence length="80" mass="8945">MKFESSAAVQNGTQISGVMLSNFIQFAADNVDHNVRTLDGHDTFHGMGSLPPLPLVSKKKCLYHAFMFLMKTLFLRDQSI</sequence>
<accession>A0A9D4I9L8</accession>
<evidence type="ECO:0000313" key="1">
    <source>
        <dbReference type="EMBL" id="KAH3753445.1"/>
    </source>
</evidence>
<dbReference type="EMBL" id="JAIWYP010000010">
    <property type="protein sequence ID" value="KAH3753445.1"/>
    <property type="molecule type" value="Genomic_DNA"/>
</dbReference>
<protein>
    <submittedName>
        <fullName evidence="1">Uncharacterized protein</fullName>
    </submittedName>
</protein>
<reference evidence="1" key="2">
    <citation type="submission" date="2020-11" db="EMBL/GenBank/DDBJ databases">
        <authorList>
            <person name="McCartney M.A."/>
            <person name="Auch B."/>
            <person name="Kono T."/>
            <person name="Mallez S."/>
            <person name="Becker A."/>
            <person name="Gohl D.M."/>
            <person name="Silverstein K.A.T."/>
            <person name="Koren S."/>
            <person name="Bechman K.B."/>
            <person name="Herman A."/>
            <person name="Abrahante J.E."/>
            <person name="Garbe J."/>
        </authorList>
    </citation>
    <scope>NUCLEOTIDE SEQUENCE</scope>
    <source>
        <strain evidence="1">Duluth1</strain>
        <tissue evidence="1">Whole animal</tissue>
    </source>
</reference>